<dbReference type="GO" id="GO:0005886">
    <property type="term" value="C:plasma membrane"/>
    <property type="evidence" value="ECO:0007669"/>
    <property type="project" value="UniProtKB-SubCell"/>
</dbReference>
<reference evidence="7 8" key="1">
    <citation type="submission" date="2016-10" db="EMBL/GenBank/DDBJ databases">
        <authorList>
            <person name="de Groot N.N."/>
        </authorList>
    </citation>
    <scope>NUCLEOTIDE SEQUENCE [LARGE SCALE GENOMIC DNA]</scope>
    <source>
        <strain evidence="7 8">ATCC BAA-466</strain>
    </source>
</reference>
<evidence type="ECO:0000256" key="2">
    <source>
        <dbReference type="ARBA" id="ARBA00022475"/>
    </source>
</evidence>
<evidence type="ECO:0000256" key="3">
    <source>
        <dbReference type="ARBA" id="ARBA00022692"/>
    </source>
</evidence>
<dbReference type="EMBL" id="FNCK01000001">
    <property type="protein sequence ID" value="SDF83508.1"/>
    <property type="molecule type" value="Genomic_DNA"/>
</dbReference>
<organism evidence="7 8">
    <name type="scientific">Facklamia miroungae</name>
    <dbReference type="NCBI Taxonomy" id="120956"/>
    <lineage>
        <taxon>Bacteria</taxon>
        <taxon>Bacillati</taxon>
        <taxon>Bacillota</taxon>
        <taxon>Bacilli</taxon>
        <taxon>Lactobacillales</taxon>
        <taxon>Aerococcaceae</taxon>
        <taxon>Facklamia</taxon>
    </lineage>
</organism>
<dbReference type="Pfam" id="PF06081">
    <property type="entry name" value="ArAE_1"/>
    <property type="match status" value="1"/>
</dbReference>
<keyword evidence="5 6" id="KW-0472">Membrane</keyword>
<keyword evidence="3 6" id="KW-0812">Transmembrane</keyword>
<keyword evidence="4 6" id="KW-1133">Transmembrane helix</keyword>
<dbReference type="InterPro" id="IPR010343">
    <property type="entry name" value="ArAE_1"/>
</dbReference>
<feature type="transmembrane region" description="Helical" evidence="6">
    <location>
        <begin position="60"/>
        <end position="80"/>
    </location>
</feature>
<dbReference type="RefSeq" id="WP_090288892.1">
    <property type="nucleotide sequence ID" value="NZ_FNCK01000001.1"/>
</dbReference>
<accession>A0A1G7PB56</accession>
<comment type="subcellular location">
    <subcellularLocation>
        <location evidence="1">Cell membrane</location>
        <topology evidence="1">Multi-pass membrane protein</topology>
    </subcellularLocation>
</comment>
<protein>
    <submittedName>
        <fullName evidence="7">Aromatic acid exporter family member 1</fullName>
    </submittedName>
</protein>
<sequence>MDYSKWPIGMRTFKTAIAVFICILLSFYLLKISPMLSCVAAIFSLRQDLESSYTFGKARILGVLLSGGVALLFIYLFPIQSSSDEILIFLVPLAVSVYISLASRIHLEKGIITGCATMLIIFFNIPVHNQLIYAFIRLLSTVMGVLVALAVNYVLPGPADKRRK</sequence>
<feature type="transmembrane region" description="Helical" evidence="6">
    <location>
        <begin position="86"/>
        <end position="103"/>
    </location>
</feature>
<gene>
    <name evidence="7" type="ORF">SAMN05421791_101188</name>
</gene>
<name>A0A1G7PB56_9LACT</name>
<proteinExistence type="predicted"/>
<evidence type="ECO:0000256" key="5">
    <source>
        <dbReference type="ARBA" id="ARBA00023136"/>
    </source>
</evidence>
<feature type="transmembrane region" description="Helical" evidence="6">
    <location>
        <begin position="134"/>
        <end position="155"/>
    </location>
</feature>
<evidence type="ECO:0000256" key="6">
    <source>
        <dbReference type="SAM" id="Phobius"/>
    </source>
</evidence>
<evidence type="ECO:0000313" key="7">
    <source>
        <dbReference type="EMBL" id="SDF83508.1"/>
    </source>
</evidence>
<dbReference type="OrthoDB" id="1653617at2"/>
<dbReference type="STRING" id="120956.SAMN05421791_101188"/>
<dbReference type="Proteomes" id="UP000199708">
    <property type="component" value="Unassembled WGS sequence"/>
</dbReference>
<keyword evidence="8" id="KW-1185">Reference proteome</keyword>
<feature type="transmembrane region" description="Helical" evidence="6">
    <location>
        <begin position="110"/>
        <end position="128"/>
    </location>
</feature>
<keyword evidence="2" id="KW-1003">Cell membrane</keyword>
<evidence type="ECO:0000256" key="4">
    <source>
        <dbReference type="ARBA" id="ARBA00022989"/>
    </source>
</evidence>
<evidence type="ECO:0000313" key="8">
    <source>
        <dbReference type="Proteomes" id="UP000199708"/>
    </source>
</evidence>
<dbReference type="AlphaFoldDB" id="A0A1G7PB56"/>
<evidence type="ECO:0000256" key="1">
    <source>
        <dbReference type="ARBA" id="ARBA00004651"/>
    </source>
</evidence>